<reference evidence="4" key="1">
    <citation type="submission" date="2023-03" db="EMBL/GenBank/DDBJ databases">
        <authorList>
            <person name="Julca I."/>
        </authorList>
    </citation>
    <scope>NUCLEOTIDE SEQUENCE</scope>
</reference>
<sequence>MTMTSEPPTERSVMGVIRAARPFFGNAYDKVAFAVHATLFASGFVLRATGPAAFSSNNTNPFPAGRYKEVGINDWNQVQPNYAFVYTKPNLHPKSGNVSNLENIVVKCLGLNGKLHVDALSKGVDPSSPHVIAQMEINVEDYVPEETIKGATNFMNRYYHDYNSMFEDLGDLVRFVHNDIVTKLTSPPSWQSRQPTVILGKFGSEVKKPTEQSVWEVMVAARPSFRNGYDKLAFAVHATISASGFVLRATRPVTSWVLDLYSSNPYDKVDIQFWDQDDKHYAFLYSKPGDRSRNFYVKCFVENGYLEVIARKLGSTRIRSRLRINIKDHVTNEANTIKNKYSYGSLFKNFEKLVRDVYDGVVYSLRY</sequence>
<dbReference type="GO" id="GO:0004866">
    <property type="term" value="F:endopeptidase inhibitor activity"/>
    <property type="evidence" value="ECO:0007669"/>
    <property type="project" value="InterPro"/>
</dbReference>
<name>A0AAV1EEY8_OLDCO</name>
<dbReference type="GO" id="GO:0043161">
    <property type="term" value="P:proteasome-mediated ubiquitin-dependent protein catabolic process"/>
    <property type="evidence" value="ECO:0007669"/>
    <property type="project" value="InterPro"/>
</dbReference>
<dbReference type="GO" id="GO:0000502">
    <property type="term" value="C:proteasome complex"/>
    <property type="evidence" value="ECO:0007669"/>
    <property type="project" value="UniProtKB-KW"/>
</dbReference>
<accession>A0AAV1EEY8</accession>
<evidence type="ECO:0000256" key="1">
    <source>
        <dbReference type="ARBA" id="ARBA00006405"/>
    </source>
</evidence>
<proteinExistence type="inferred from homology"/>
<evidence type="ECO:0000313" key="4">
    <source>
        <dbReference type="EMBL" id="CAI9118249.1"/>
    </source>
</evidence>
<evidence type="ECO:0000256" key="2">
    <source>
        <dbReference type="ARBA" id="ARBA00022942"/>
    </source>
</evidence>
<dbReference type="Proteomes" id="UP001161247">
    <property type="component" value="Chromosome 9"/>
</dbReference>
<feature type="domain" description="PI31 proteasome regulator N-terminal" evidence="3">
    <location>
        <begin position="24"/>
        <end position="186"/>
    </location>
</feature>
<dbReference type="Gene3D" id="3.40.1000.30">
    <property type="match status" value="2"/>
</dbReference>
<feature type="domain" description="PI31 proteasome regulator N-terminal" evidence="3">
    <location>
        <begin position="222"/>
        <end position="364"/>
    </location>
</feature>
<evidence type="ECO:0000313" key="5">
    <source>
        <dbReference type="Proteomes" id="UP001161247"/>
    </source>
</evidence>
<keyword evidence="2" id="KW-0647">Proteasome</keyword>
<comment type="similarity">
    <text evidence="1">Belongs to the proteasome inhibitor PI31 family.</text>
</comment>
<dbReference type="AlphaFoldDB" id="A0AAV1EEY8"/>
<dbReference type="GO" id="GO:0070628">
    <property type="term" value="F:proteasome binding"/>
    <property type="evidence" value="ECO:0007669"/>
    <property type="project" value="InterPro"/>
</dbReference>
<dbReference type="PANTHER" id="PTHR13266:SF1">
    <property type="entry name" value="PROTEASOME INHIBITOR PI31 SUBUNIT"/>
    <property type="match status" value="1"/>
</dbReference>
<evidence type="ECO:0000259" key="3">
    <source>
        <dbReference type="Pfam" id="PF11566"/>
    </source>
</evidence>
<dbReference type="Pfam" id="PF11566">
    <property type="entry name" value="PI31_Prot_N"/>
    <property type="match status" value="2"/>
</dbReference>
<dbReference type="EMBL" id="OX459126">
    <property type="protein sequence ID" value="CAI9118249.1"/>
    <property type="molecule type" value="Genomic_DNA"/>
</dbReference>
<dbReference type="PANTHER" id="PTHR13266">
    <property type="entry name" value="PROTEASOME INHIBITOR"/>
    <property type="match status" value="1"/>
</dbReference>
<dbReference type="InterPro" id="IPR045128">
    <property type="entry name" value="PI31-like"/>
</dbReference>
<keyword evidence="5" id="KW-1185">Reference proteome</keyword>
<dbReference type="InterPro" id="IPR021625">
    <property type="entry name" value="PI31_Prot_N"/>
</dbReference>
<gene>
    <name evidence="4" type="ORF">OLC1_LOCUS24161</name>
</gene>
<protein>
    <submittedName>
        <fullName evidence="4">OLC1v1019786C1</fullName>
    </submittedName>
</protein>
<organism evidence="4 5">
    <name type="scientific">Oldenlandia corymbosa var. corymbosa</name>
    <dbReference type="NCBI Taxonomy" id="529605"/>
    <lineage>
        <taxon>Eukaryota</taxon>
        <taxon>Viridiplantae</taxon>
        <taxon>Streptophyta</taxon>
        <taxon>Embryophyta</taxon>
        <taxon>Tracheophyta</taxon>
        <taxon>Spermatophyta</taxon>
        <taxon>Magnoliopsida</taxon>
        <taxon>eudicotyledons</taxon>
        <taxon>Gunneridae</taxon>
        <taxon>Pentapetalae</taxon>
        <taxon>asterids</taxon>
        <taxon>lamiids</taxon>
        <taxon>Gentianales</taxon>
        <taxon>Rubiaceae</taxon>
        <taxon>Rubioideae</taxon>
        <taxon>Spermacoceae</taxon>
        <taxon>Hedyotis-Oldenlandia complex</taxon>
        <taxon>Oldenlandia</taxon>
    </lineage>
</organism>